<feature type="domain" description="PPIase FKBP-type" evidence="6">
    <location>
        <begin position="1"/>
        <end position="75"/>
    </location>
</feature>
<dbReference type="GO" id="GO:0005737">
    <property type="term" value="C:cytoplasm"/>
    <property type="evidence" value="ECO:0007669"/>
    <property type="project" value="TreeGrafter"/>
</dbReference>
<dbReference type="AlphaFoldDB" id="F0YID2"/>
<feature type="non-terminal residue" evidence="7">
    <location>
        <position position="75"/>
    </location>
</feature>
<dbReference type="OrthoDB" id="1902587at2759"/>
<dbReference type="InterPro" id="IPR046357">
    <property type="entry name" value="PPIase_dom_sf"/>
</dbReference>
<feature type="non-terminal residue" evidence="7">
    <location>
        <position position="1"/>
    </location>
</feature>
<accession>F0YID2</accession>
<protein>
    <recommendedName>
        <fullName evidence="2 5">peptidylprolyl isomerase</fullName>
        <ecNumber evidence="2 5">5.2.1.8</ecNumber>
    </recommendedName>
</protein>
<name>F0YID2_AURAN</name>
<sequence length="75" mass="8087">GAPFDSSRGRGTEFTFRVGARHVIRGWDTGVATMKVGERAYLLLAPDYGYGAAGAADVIPPGSWLLFDVELCRIQ</sequence>
<dbReference type="PANTHER" id="PTHR10516">
    <property type="entry name" value="PEPTIDYL-PROLYL CIS-TRANS ISOMERASE"/>
    <property type="match status" value="1"/>
</dbReference>
<dbReference type="GeneID" id="20229312"/>
<dbReference type="RefSeq" id="XP_009040169.1">
    <property type="nucleotide sequence ID" value="XM_009041921.1"/>
</dbReference>
<dbReference type="OMA" id="CATNSAY"/>
<dbReference type="PANTHER" id="PTHR10516:SF443">
    <property type="entry name" value="FK506-BINDING PROTEIN 59-RELATED"/>
    <property type="match status" value="1"/>
</dbReference>
<comment type="catalytic activity">
    <reaction evidence="1 5">
        <text>[protein]-peptidylproline (omega=180) = [protein]-peptidylproline (omega=0)</text>
        <dbReference type="Rhea" id="RHEA:16237"/>
        <dbReference type="Rhea" id="RHEA-COMP:10747"/>
        <dbReference type="Rhea" id="RHEA-COMP:10748"/>
        <dbReference type="ChEBI" id="CHEBI:83833"/>
        <dbReference type="ChEBI" id="CHEBI:83834"/>
        <dbReference type="EC" id="5.2.1.8"/>
    </reaction>
</comment>
<organism evidence="8">
    <name type="scientific">Aureococcus anophagefferens</name>
    <name type="common">Harmful bloom alga</name>
    <dbReference type="NCBI Taxonomy" id="44056"/>
    <lineage>
        <taxon>Eukaryota</taxon>
        <taxon>Sar</taxon>
        <taxon>Stramenopiles</taxon>
        <taxon>Ochrophyta</taxon>
        <taxon>Pelagophyceae</taxon>
        <taxon>Pelagomonadales</taxon>
        <taxon>Pelagomonadaceae</taxon>
        <taxon>Aureococcus</taxon>
    </lineage>
</organism>
<proteinExistence type="predicted"/>
<dbReference type="PROSITE" id="PS50059">
    <property type="entry name" value="FKBP_PPIASE"/>
    <property type="match status" value="1"/>
</dbReference>
<keyword evidence="3 5" id="KW-0697">Rotamase</keyword>
<evidence type="ECO:0000256" key="5">
    <source>
        <dbReference type="PROSITE-ProRule" id="PRU00277"/>
    </source>
</evidence>
<dbReference type="EC" id="5.2.1.8" evidence="2 5"/>
<keyword evidence="8" id="KW-1185">Reference proteome</keyword>
<dbReference type="InParanoid" id="F0YID2"/>
<dbReference type="Gene3D" id="3.10.50.40">
    <property type="match status" value="1"/>
</dbReference>
<dbReference type="InterPro" id="IPR001179">
    <property type="entry name" value="PPIase_FKBP_dom"/>
</dbReference>
<dbReference type="SUPFAM" id="SSF54534">
    <property type="entry name" value="FKBP-like"/>
    <property type="match status" value="1"/>
</dbReference>
<keyword evidence="4 5" id="KW-0413">Isomerase</keyword>
<reference evidence="7 8" key="1">
    <citation type="journal article" date="2011" name="Proc. Natl. Acad. Sci. U.S.A.">
        <title>Niche of harmful alga Aureococcus anophagefferens revealed through ecogenomics.</title>
        <authorList>
            <person name="Gobler C.J."/>
            <person name="Berry D.L."/>
            <person name="Dyhrman S.T."/>
            <person name="Wilhelm S.W."/>
            <person name="Salamov A."/>
            <person name="Lobanov A.V."/>
            <person name="Zhang Y."/>
            <person name="Collier J.L."/>
            <person name="Wurch L.L."/>
            <person name="Kustka A.B."/>
            <person name="Dill B.D."/>
            <person name="Shah M."/>
            <person name="VerBerkmoes N.C."/>
            <person name="Kuo A."/>
            <person name="Terry A."/>
            <person name="Pangilinan J."/>
            <person name="Lindquist E.A."/>
            <person name="Lucas S."/>
            <person name="Paulsen I.T."/>
            <person name="Hattenrath-Lehmann T.K."/>
            <person name="Talmage S.C."/>
            <person name="Walker E.A."/>
            <person name="Koch F."/>
            <person name="Burson A.M."/>
            <person name="Marcoval M.A."/>
            <person name="Tang Y.Z."/>
            <person name="Lecleir G.R."/>
            <person name="Coyne K.J."/>
            <person name="Berg G.M."/>
            <person name="Bertrand E.M."/>
            <person name="Saito M.A."/>
            <person name="Gladyshev V.N."/>
            <person name="Grigoriev I.V."/>
        </authorList>
    </citation>
    <scope>NUCLEOTIDE SEQUENCE [LARGE SCALE GENOMIC DNA]</scope>
    <source>
        <strain evidence="8">CCMP 1984</strain>
    </source>
</reference>
<dbReference type="GO" id="GO:0003755">
    <property type="term" value="F:peptidyl-prolyl cis-trans isomerase activity"/>
    <property type="evidence" value="ECO:0007669"/>
    <property type="project" value="UniProtKB-KW"/>
</dbReference>
<evidence type="ECO:0000256" key="1">
    <source>
        <dbReference type="ARBA" id="ARBA00000971"/>
    </source>
</evidence>
<evidence type="ECO:0000313" key="8">
    <source>
        <dbReference type="Proteomes" id="UP000002729"/>
    </source>
</evidence>
<dbReference type="EMBL" id="GL833144">
    <property type="protein sequence ID" value="EGB05040.1"/>
    <property type="molecule type" value="Genomic_DNA"/>
</dbReference>
<dbReference type="eggNOG" id="KOG0544">
    <property type="taxonomic scope" value="Eukaryota"/>
</dbReference>
<dbReference type="InterPro" id="IPR050689">
    <property type="entry name" value="FKBP-type_PPIase"/>
</dbReference>
<evidence type="ECO:0000259" key="6">
    <source>
        <dbReference type="PROSITE" id="PS50059"/>
    </source>
</evidence>
<evidence type="ECO:0000313" key="7">
    <source>
        <dbReference type="EMBL" id="EGB05040.1"/>
    </source>
</evidence>
<evidence type="ECO:0000256" key="3">
    <source>
        <dbReference type="ARBA" id="ARBA00023110"/>
    </source>
</evidence>
<evidence type="ECO:0000256" key="2">
    <source>
        <dbReference type="ARBA" id="ARBA00013194"/>
    </source>
</evidence>
<evidence type="ECO:0000256" key="4">
    <source>
        <dbReference type="ARBA" id="ARBA00023235"/>
    </source>
</evidence>
<gene>
    <name evidence="7" type="ORF">AURANDRAFT_8918</name>
</gene>
<dbReference type="KEGG" id="aaf:AURANDRAFT_8918"/>
<dbReference type="Pfam" id="PF00254">
    <property type="entry name" value="FKBP_C"/>
    <property type="match status" value="1"/>
</dbReference>
<dbReference type="Proteomes" id="UP000002729">
    <property type="component" value="Unassembled WGS sequence"/>
</dbReference>